<proteinExistence type="predicted"/>
<reference evidence="2" key="1">
    <citation type="journal article" date="2023" name="Commun. Biol.">
        <title>Genome analysis of Parmales, the sister group of diatoms, reveals the evolutionary specialization of diatoms from phago-mixotrophs to photoautotrophs.</title>
        <authorList>
            <person name="Ban H."/>
            <person name="Sato S."/>
            <person name="Yoshikawa S."/>
            <person name="Yamada K."/>
            <person name="Nakamura Y."/>
            <person name="Ichinomiya M."/>
            <person name="Sato N."/>
            <person name="Blanc-Mathieu R."/>
            <person name="Endo H."/>
            <person name="Kuwata A."/>
            <person name="Ogata H."/>
        </authorList>
    </citation>
    <scope>NUCLEOTIDE SEQUENCE [LARGE SCALE GENOMIC DNA]</scope>
    <source>
        <strain evidence="2">NIES 3701</strain>
    </source>
</reference>
<dbReference type="Proteomes" id="UP001165085">
    <property type="component" value="Unassembled WGS sequence"/>
</dbReference>
<comment type="caution">
    <text evidence="1">The sequence shown here is derived from an EMBL/GenBank/DDBJ whole genome shotgun (WGS) entry which is preliminary data.</text>
</comment>
<accession>A0A9W6ZRZ9</accession>
<name>A0A9W6ZRZ9_9STRA</name>
<keyword evidence="2" id="KW-1185">Reference proteome</keyword>
<dbReference type="AlphaFoldDB" id="A0A9W6ZRZ9"/>
<dbReference type="EMBL" id="BRXY01000038">
    <property type="protein sequence ID" value="GMH56063.1"/>
    <property type="molecule type" value="Genomic_DNA"/>
</dbReference>
<dbReference type="OrthoDB" id="10485075at2759"/>
<sequence>MVKVLLEAHPDGAKNEDASSKRCPVSFYCGNESSSPEILAVLVKSHPAALELKDVEDKVPIDYIKKTRLFEGIIGGRSLGRDDALQETIMAVFRETNVKGLESAVEDFAKSPEVFDLFAWQQFLEIHHRNNPDPGYFVVELQLLFDATWTVLTQANPKTDEASKPLTENLKAAIQLYVSDNNNDRPNLLPEFLTAVPVVKLQKLAATRIFRAHLDSYMRSGIMCIYYFEVFL</sequence>
<protein>
    <submittedName>
        <fullName evidence="1">Uncharacterized protein</fullName>
    </submittedName>
</protein>
<evidence type="ECO:0000313" key="1">
    <source>
        <dbReference type="EMBL" id="GMH56063.1"/>
    </source>
</evidence>
<organism evidence="1 2">
    <name type="scientific">Triparma strigata</name>
    <dbReference type="NCBI Taxonomy" id="1606541"/>
    <lineage>
        <taxon>Eukaryota</taxon>
        <taxon>Sar</taxon>
        <taxon>Stramenopiles</taxon>
        <taxon>Ochrophyta</taxon>
        <taxon>Bolidophyceae</taxon>
        <taxon>Parmales</taxon>
        <taxon>Triparmaceae</taxon>
        <taxon>Triparma</taxon>
    </lineage>
</organism>
<evidence type="ECO:0000313" key="2">
    <source>
        <dbReference type="Proteomes" id="UP001165085"/>
    </source>
</evidence>
<gene>
    <name evidence="1" type="ORF">TrST_g3022</name>
</gene>